<feature type="transmembrane region" description="Helical" evidence="6">
    <location>
        <begin position="147"/>
        <end position="168"/>
    </location>
</feature>
<gene>
    <name evidence="8" type="ORF">QWJ08_18140</name>
</gene>
<keyword evidence="9" id="KW-1185">Reference proteome</keyword>
<dbReference type="Pfam" id="PF00892">
    <property type="entry name" value="EamA"/>
    <property type="match status" value="2"/>
</dbReference>
<sequence>MIYFLPLITVLIWGGNSIVNKLAASAIEPSAMSFYRWFVAMLILAPFCLPQVIKQWSVIRTNLPKLATLAFLGMVLNQSLGYYAGLTTTASNMALITSLVPLISVFLSLPLLGKPVSPLSVIGGVLSLFGLAFMLGEGDVLFFTTQAVTQGDALMVLAAVVYGTYCVLLKRWQMPFSNWTMIYTQGVLAVFMLTPLWLSSEQLLPTKASLPLIAYAGILASIFTPWMWVKSINRIGADSTAMFMNLLPVFAMILAATFLGEKIHHFHIMGGTLVIGGVLLAQVKPNRWLTAYRQRSQRII</sequence>
<feature type="transmembrane region" description="Helical" evidence="6">
    <location>
        <begin position="116"/>
        <end position="135"/>
    </location>
</feature>
<feature type="transmembrane region" description="Helical" evidence="6">
    <location>
        <begin position="34"/>
        <end position="53"/>
    </location>
</feature>
<comment type="caution">
    <text evidence="8">The sequence shown here is derived from an EMBL/GenBank/DDBJ whole genome shotgun (WGS) entry which is preliminary data.</text>
</comment>
<evidence type="ECO:0000256" key="6">
    <source>
        <dbReference type="SAM" id="Phobius"/>
    </source>
</evidence>
<evidence type="ECO:0000256" key="2">
    <source>
        <dbReference type="ARBA" id="ARBA00022475"/>
    </source>
</evidence>
<dbReference type="InterPro" id="IPR051258">
    <property type="entry name" value="Diverse_Substrate_Transporter"/>
</dbReference>
<evidence type="ECO:0000259" key="7">
    <source>
        <dbReference type="Pfam" id="PF00892"/>
    </source>
</evidence>
<proteinExistence type="predicted"/>
<keyword evidence="5 6" id="KW-0472">Membrane</keyword>
<keyword evidence="4 6" id="KW-1133">Transmembrane helix</keyword>
<evidence type="ECO:0000313" key="8">
    <source>
        <dbReference type="EMBL" id="MDN2483266.1"/>
    </source>
</evidence>
<accession>A0ABT7Y5D2</accession>
<feature type="domain" description="EamA" evidence="7">
    <location>
        <begin position="151"/>
        <end position="280"/>
    </location>
</feature>
<protein>
    <submittedName>
        <fullName evidence="8">DMT family transporter</fullName>
    </submittedName>
</protein>
<comment type="subcellular location">
    <subcellularLocation>
        <location evidence="1">Cell membrane</location>
        <topology evidence="1">Multi-pass membrane protein</topology>
    </subcellularLocation>
</comment>
<feature type="transmembrane region" description="Helical" evidence="6">
    <location>
        <begin position="65"/>
        <end position="84"/>
    </location>
</feature>
<dbReference type="SUPFAM" id="SSF103481">
    <property type="entry name" value="Multidrug resistance efflux transporter EmrE"/>
    <property type="match status" value="2"/>
</dbReference>
<dbReference type="Proteomes" id="UP001169719">
    <property type="component" value="Unassembled WGS sequence"/>
</dbReference>
<evidence type="ECO:0000256" key="3">
    <source>
        <dbReference type="ARBA" id="ARBA00022692"/>
    </source>
</evidence>
<feature type="transmembrane region" description="Helical" evidence="6">
    <location>
        <begin position="90"/>
        <end position="109"/>
    </location>
</feature>
<feature type="transmembrane region" description="Helical" evidence="6">
    <location>
        <begin position="241"/>
        <end position="260"/>
    </location>
</feature>
<dbReference type="PANTHER" id="PTHR42920:SF11">
    <property type="entry name" value="INNER MEMBRANE PROTEIN YTFF"/>
    <property type="match status" value="1"/>
</dbReference>
<reference evidence="8" key="1">
    <citation type="submission" date="2024-05" db="EMBL/GenBank/DDBJ databases">
        <title>Genome Sequences of Four Agar- Degrading Marine Bacteria.</title>
        <authorList>
            <person name="Phillips E.K."/>
            <person name="Shaffer J.C."/>
            <person name="Henson M.W."/>
            <person name="Temperton B."/>
            <person name="Thrash C.J."/>
            <person name="Martin M.O."/>
        </authorList>
    </citation>
    <scope>NUCLEOTIDE SEQUENCE</scope>
    <source>
        <strain evidence="8">EKP203</strain>
    </source>
</reference>
<organism evidence="8 9">
    <name type="scientific">Vibrio agarivorans</name>
    <dbReference type="NCBI Taxonomy" id="153622"/>
    <lineage>
        <taxon>Bacteria</taxon>
        <taxon>Pseudomonadati</taxon>
        <taxon>Pseudomonadota</taxon>
        <taxon>Gammaproteobacteria</taxon>
        <taxon>Vibrionales</taxon>
        <taxon>Vibrionaceae</taxon>
        <taxon>Vibrio</taxon>
    </lineage>
</organism>
<dbReference type="InterPro" id="IPR000620">
    <property type="entry name" value="EamA_dom"/>
</dbReference>
<dbReference type="EMBL" id="JAUEOZ010000002">
    <property type="protein sequence ID" value="MDN2483266.1"/>
    <property type="molecule type" value="Genomic_DNA"/>
</dbReference>
<keyword evidence="2" id="KW-1003">Cell membrane</keyword>
<dbReference type="PANTHER" id="PTHR42920">
    <property type="entry name" value="OS03G0707200 PROTEIN-RELATED"/>
    <property type="match status" value="1"/>
</dbReference>
<evidence type="ECO:0000256" key="4">
    <source>
        <dbReference type="ARBA" id="ARBA00022989"/>
    </source>
</evidence>
<evidence type="ECO:0000256" key="1">
    <source>
        <dbReference type="ARBA" id="ARBA00004651"/>
    </source>
</evidence>
<feature type="transmembrane region" description="Helical" evidence="6">
    <location>
        <begin position="210"/>
        <end position="229"/>
    </location>
</feature>
<feature type="transmembrane region" description="Helical" evidence="6">
    <location>
        <begin position="266"/>
        <end position="283"/>
    </location>
</feature>
<name>A0ABT7Y5D2_9VIBR</name>
<dbReference type="InterPro" id="IPR037185">
    <property type="entry name" value="EmrE-like"/>
</dbReference>
<keyword evidence="3 6" id="KW-0812">Transmembrane</keyword>
<feature type="domain" description="EamA" evidence="7">
    <location>
        <begin position="3"/>
        <end position="135"/>
    </location>
</feature>
<evidence type="ECO:0000256" key="5">
    <source>
        <dbReference type="ARBA" id="ARBA00023136"/>
    </source>
</evidence>
<evidence type="ECO:0000313" key="9">
    <source>
        <dbReference type="Proteomes" id="UP001169719"/>
    </source>
</evidence>
<dbReference type="RefSeq" id="WP_289963323.1">
    <property type="nucleotide sequence ID" value="NZ_JAUEOZ010000002.1"/>
</dbReference>
<feature type="transmembrane region" description="Helical" evidence="6">
    <location>
        <begin position="180"/>
        <end position="198"/>
    </location>
</feature>